<accession>A0A4U0P6J4</accession>
<protein>
    <submittedName>
        <fullName evidence="2">Uncharacterized protein</fullName>
    </submittedName>
</protein>
<evidence type="ECO:0000256" key="1">
    <source>
        <dbReference type="SAM" id="SignalP"/>
    </source>
</evidence>
<comment type="caution">
    <text evidence="2">The sequence shown here is derived from an EMBL/GenBank/DDBJ whole genome shotgun (WGS) entry which is preliminary data.</text>
</comment>
<dbReference type="RefSeq" id="WP_136899343.1">
    <property type="nucleotide sequence ID" value="NZ_SUME01000001.1"/>
</dbReference>
<reference evidence="2 3" key="1">
    <citation type="submission" date="2019-04" db="EMBL/GenBank/DDBJ databases">
        <title>Sphingobacterium olei sp. nov., isolated from oil-contaminated soil.</title>
        <authorList>
            <person name="Liu B."/>
        </authorList>
    </citation>
    <scope>NUCLEOTIDE SEQUENCE [LARGE SCALE GENOMIC DNA]</scope>
    <source>
        <strain evidence="2 3">HAL-9</strain>
    </source>
</reference>
<keyword evidence="3" id="KW-1185">Reference proteome</keyword>
<dbReference type="AlphaFoldDB" id="A0A4U0P6J4"/>
<sequence length="102" mass="11592">MKAWMFFCLLSSSYLCVAQDFAPDSVRNRKKITPVFNEIVGVGVFHENDMLNFFARNADDNYTGGLHLRLNTISGFNELIRPVTCTGKLEIALPRHLLRTTI</sequence>
<proteinExistence type="predicted"/>
<evidence type="ECO:0000313" key="3">
    <source>
        <dbReference type="Proteomes" id="UP000306808"/>
    </source>
</evidence>
<feature type="signal peptide" evidence="1">
    <location>
        <begin position="1"/>
        <end position="18"/>
    </location>
</feature>
<dbReference type="EMBL" id="SUME01000001">
    <property type="protein sequence ID" value="TJZ62959.1"/>
    <property type="molecule type" value="Genomic_DNA"/>
</dbReference>
<dbReference type="Proteomes" id="UP000306808">
    <property type="component" value="Unassembled WGS sequence"/>
</dbReference>
<gene>
    <name evidence="2" type="ORF">FAZ15_01265</name>
</gene>
<feature type="chain" id="PRO_5020780486" evidence="1">
    <location>
        <begin position="19"/>
        <end position="102"/>
    </location>
</feature>
<evidence type="ECO:0000313" key="2">
    <source>
        <dbReference type="EMBL" id="TJZ62959.1"/>
    </source>
</evidence>
<organism evidence="2 3">
    <name type="scientific">Sphingobacterium olei</name>
    <dbReference type="NCBI Taxonomy" id="2571155"/>
    <lineage>
        <taxon>Bacteria</taxon>
        <taxon>Pseudomonadati</taxon>
        <taxon>Bacteroidota</taxon>
        <taxon>Sphingobacteriia</taxon>
        <taxon>Sphingobacteriales</taxon>
        <taxon>Sphingobacteriaceae</taxon>
        <taxon>Sphingobacterium</taxon>
    </lineage>
</organism>
<name>A0A4U0P6J4_9SPHI</name>
<keyword evidence="1" id="KW-0732">Signal</keyword>